<sequence length="92" mass="10730">MSYKVHPPSLYLRLHIVDMEPTSLVATLSTAPSFANSIMFMATLWVCLRARRLRRRKSSCYSKLNRKRISFPQSPPLSLLLNKPYIKIFNFL</sequence>
<dbReference type="HOGENOM" id="CLU_2416536_0_0_1"/>
<dbReference type="AlphaFoldDB" id="B6TM84"/>
<dbReference type="EMBL" id="EU966099">
    <property type="protein sequence ID" value="ACG38217.1"/>
    <property type="molecule type" value="mRNA"/>
</dbReference>
<reference evidence="2" key="1">
    <citation type="journal article" date="2009" name="Plant Mol. Biol.">
        <title>Insights into corn genes derived from large-scale cDNA sequencing.</title>
        <authorList>
            <person name="Alexandrov N.N."/>
            <person name="Brover V.V."/>
            <person name="Freidin S."/>
            <person name="Troukhan M.E."/>
            <person name="Tatarinova T.V."/>
            <person name="Zhang H."/>
            <person name="Swaller T.J."/>
            <person name="Lu Y.P."/>
            <person name="Bouck J."/>
            <person name="Flavell R.B."/>
            <person name="Feldmann K.A."/>
        </authorList>
    </citation>
    <scope>NUCLEOTIDE SEQUENCE</scope>
</reference>
<organism evidence="2">
    <name type="scientific">Zea mays</name>
    <name type="common">Maize</name>
    <dbReference type="NCBI Taxonomy" id="4577"/>
    <lineage>
        <taxon>Eukaryota</taxon>
        <taxon>Viridiplantae</taxon>
        <taxon>Streptophyta</taxon>
        <taxon>Embryophyta</taxon>
        <taxon>Tracheophyta</taxon>
        <taxon>Spermatophyta</taxon>
        <taxon>Magnoliopsida</taxon>
        <taxon>Liliopsida</taxon>
        <taxon>Poales</taxon>
        <taxon>Poaceae</taxon>
        <taxon>PACMAD clade</taxon>
        <taxon>Panicoideae</taxon>
        <taxon>Andropogonodae</taxon>
        <taxon>Andropogoneae</taxon>
        <taxon>Tripsacinae</taxon>
        <taxon>Zea</taxon>
    </lineage>
</organism>
<accession>B6TM84</accession>
<feature type="transmembrane region" description="Helical" evidence="1">
    <location>
        <begin position="24"/>
        <end position="48"/>
    </location>
</feature>
<keyword evidence="1" id="KW-1133">Transmembrane helix</keyword>
<name>B6TM84_MAIZE</name>
<proteinExistence type="evidence at transcript level"/>
<keyword evidence="1" id="KW-0472">Membrane</keyword>
<evidence type="ECO:0000256" key="1">
    <source>
        <dbReference type="SAM" id="Phobius"/>
    </source>
</evidence>
<keyword evidence="1" id="KW-0812">Transmembrane</keyword>
<evidence type="ECO:0000313" key="2">
    <source>
        <dbReference type="EMBL" id="ACG38217.1"/>
    </source>
</evidence>
<protein>
    <submittedName>
        <fullName evidence="2">Uncharacterized protein</fullName>
    </submittedName>
</protein>